<reference evidence="1 2" key="1">
    <citation type="journal article" date="2017" name="Int. J. Syst. Evol. Microbiol.">
        <title>Roseitalea porphyridii gen. nov., sp. nov., isolated from a red alga, and reclassification of Hoeflea suaedae Chung et al. 2013 as Pseudohoeflea suaedae gen. nov., comb. nov.</title>
        <authorList>
            <person name="Hyeon J.W."/>
            <person name="Jeong S.E."/>
            <person name="Baek K."/>
            <person name="Jeon C.O."/>
        </authorList>
    </citation>
    <scope>NUCLEOTIDE SEQUENCE [LARGE SCALE GENOMIC DNA]</scope>
    <source>
        <strain evidence="1 2">MA7-20</strain>
    </source>
</reference>
<gene>
    <name evidence="1" type="ORF">E0E05_12225</name>
</gene>
<organism evidence="1 2">
    <name type="scientific">Roseitalea porphyridii</name>
    <dbReference type="NCBI Taxonomy" id="1852022"/>
    <lineage>
        <taxon>Bacteria</taxon>
        <taxon>Pseudomonadati</taxon>
        <taxon>Pseudomonadota</taxon>
        <taxon>Alphaproteobacteria</taxon>
        <taxon>Hyphomicrobiales</taxon>
        <taxon>Ahrensiaceae</taxon>
        <taxon>Roseitalea</taxon>
    </lineage>
</organism>
<protein>
    <submittedName>
        <fullName evidence="1">Uncharacterized protein</fullName>
    </submittedName>
</protein>
<evidence type="ECO:0000313" key="1">
    <source>
        <dbReference type="EMBL" id="QBK31300.1"/>
    </source>
</evidence>
<accession>A0A4P6V455</accession>
<dbReference type="KEGG" id="rpod:E0E05_12225"/>
<name>A0A4P6V455_9HYPH</name>
<proteinExistence type="predicted"/>
<dbReference type="RefSeq" id="WP_131616967.1">
    <property type="nucleotide sequence ID" value="NZ_CP036532.1"/>
</dbReference>
<dbReference type="GeneID" id="90768067"/>
<dbReference type="EMBL" id="CP036532">
    <property type="protein sequence ID" value="QBK31300.1"/>
    <property type="molecule type" value="Genomic_DNA"/>
</dbReference>
<evidence type="ECO:0000313" key="2">
    <source>
        <dbReference type="Proteomes" id="UP000293719"/>
    </source>
</evidence>
<dbReference type="AlphaFoldDB" id="A0A4P6V455"/>
<sequence>MLIDFDDELFSEFSDWFDRLAHDQPVIADQLRACLADLMNGGEIRTEYLRGDEAVSVYLVPRRHLLAKTDGTGILLHVDRRGIAVRFSVLSFDLSSVRAVDEAVGRIILMIERELGI</sequence>
<keyword evidence="2" id="KW-1185">Reference proteome</keyword>
<dbReference type="Proteomes" id="UP000293719">
    <property type="component" value="Chromosome"/>
</dbReference>